<comment type="caution">
    <text evidence="2">The sequence shown here is derived from an EMBL/GenBank/DDBJ whole genome shotgun (WGS) entry which is preliminary data.</text>
</comment>
<sequence length="179" mass="20203">MKLKLISMAIPITLLLGGCTSTKETTEIKASEEKIDKETSEESGETKYLEKVKVLTGDMHKALGKVGEVLEKDPTLYEVQEEFDEAIMGLRKVAKAFKELDPDSEYTLPQKKFVRAMDEFELATTKLILGMDDTTGYTFKDGINQYKQATDLYIKAGYQILDVRDGKELGTTQKEKEKE</sequence>
<reference evidence="2 3" key="1">
    <citation type="submission" date="2012-04" db="EMBL/GenBank/DDBJ databases">
        <title>The Genome Sequence of Bacillus cereus VD048.</title>
        <authorList>
            <consortium name="The Broad Institute Genome Sequencing Platform"/>
            <consortium name="The Broad Institute Genome Sequencing Center for Infectious Disease"/>
            <person name="Feldgarden M."/>
            <person name="Van der Auwera G.A."/>
            <person name="Mahillon J."/>
            <person name="Duprez V."/>
            <person name="Timmery S."/>
            <person name="Mattelet C."/>
            <person name="Dierick K."/>
            <person name="Sun M."/>
            <person name="Yu Z."/>
            <person name="Zhu L."/>
            <person name="Hu X."/>
            <person name="Shank E.B."/>
            <person name="Swiecicka I."/>
            <person name="Hansen B.M."/>
            <person name="Andrup L."/>
            <person name="Young S.K."/>
            <person name="Zeng Q."/>
            <person name="Gargeya S."/>
            <person name="Fitzgerald M."/>
            <person name="Haas B."/>
            <person name="Abouelleil A."/>
            <person name="Alvarado L."/>
            <person name="Arachchi H.M."/>
            <person name="Berlin A."/>
            <person name="Chapman S.B."/>
            <person name="Goldberg J."/>
            <person name="Griggs A."/>
            <person name="Gujja S."/>
            <person name="Hansen M."/>
            <person name="Howarth C."/>
            <person name="Imamovic A."/>
            <person name="Larimer J."/>
            <person name="McCowen C."/>
            <person name="Montmayeur A."/>
            <person name="Murphy C."/>
            <person name="Neiman D."/>
            <person name="Pearson M."/>
            <person name="Priest M."/>
            <person name="Roberts A."/>
            <person name="Saif S."/>
            <person name="Shea T."/>
            <person name="Sisk P."/>
            <person name="Sykes S."/>
            <person name="Wortman J."/>
            <person name="Nusbaum C."/>
            <person name="Birren B."/>
        </authorList>
    </citation>
    <scope>NUCLEOTIDE SEQUENCE [LARGE SCALE GENOMIC DNA]</scope>
    <source>
        <strain evidence="2 3">VD048</strain>
    </source>
</reference>
<dbReference type="RefSeq" id="WP_002166951.1">
    <property type="nucleotide sequence ID" value="NZ_JH792313.1"/>
</dbReference>
<dbReference type="Proteomes" id="UP000006960">
    <property type="component" value="Unassembled WGS sequence"/>
</dbReference>
<proteinExistence type="predicted"/>
<name>J8HG75_BACCE</name>
<feature type="domain" description="DUF7018" evidence="1">
    <location>
        <begin position="47"/>
        <end position="122"/>
    </location>
</feature>
<evidence type="ECO:0000313" key="2">
    <source>
        <dbReference type="EMBL" id="EJR26703.1"/>
    </source>
</evidence>
<gene>
    <name evidence="2" type="ORF">IIG_05260</name>
</gene>
<dbReference type="Pfam" id="PF22872">
    <property type="entry name" value="DUF7018"/>
    <property type="match status" value="1"/>
</dbReference>
<evidence type="ECO:0000313" key="3">
    <source>
        <dbReference type="Proteomes" id="UP000006960"/>
    </source>
</evidence>
<dbReference type="AlphaFoldDB" id="J8HG75"/>
<dbReference type="PATRIC" id="fig|1053226.3.peg.5352"/>
<dbReference type="InterPro" id="IPR053854">
    <property type="entry name" value="DUF7018"/>
</dbReference>
<protein>
    <recommendedName>
        <fullName evidence="1">DUF7018 domain-containing protein</fullName>
    </recommendedName>
</protein>
<organism evidence="2 3">
    <name type="scientific">Bacillus cereus VD048</name>
    <dbReference type="NCBI Taxonomy" id="1053226"/>
    <lineage>
        <taxon>Bacteria</taxon>
        <taxon>Bacillati</taxon>
        <taxon>Bacillota</taxon>
        <taxon>Bacilli</taxon>
        <taxon>Bacillales</taxon>
        <taxon>Bacillaceae</taxon>
        <taxon>Bacillus</taxon>
        <taxon>Bacillus cereus group</taxon>
    </lineage>
</organism>
<dbReference type="PROSITE" id="PS51257">
    <property type="entry name" value="PROKAR_LIPOPROTEIN"/>
    <property type="match status" value="1"/>
</dbReference>
<dbReference type="HOGENOM" id="CLU_131928_0_0_9"/>
<dbReference type="EMBL" id="AHEU01000045">
    <property type="protein sequence ID" value="EJR26703.1"/>
    <property type="molecule type" value="Genomic_DNA"/>
</dbReference>
<accession>J8HG75</accession>
<evidence type="ECO:0000259" key="1">
    <source>
        <dbReference type="Pfam" id="PF22872"/>
    </source>
</evidence>